<evidence type="ECO:0000313" key="6">
    <source>
        <dbReference type="Proteomes" id="UP001364224"/>
    </source>
</evidence>
<protein>
    <submittedName>
        <fullName evidence="5">DeoR family glycerol-3-phosphate regulon repressor</fullName>
    </submittedName>
</protein>
<accession>A0ABU8BHQ8</accession>
<dbReference type="SMART" id="SM01134">
    <property type="entry name" value="DeoRC"/>
    <property type="match status" value="1"/>
</dbReference>
<dbReference type="SMART" id="SM00420">
    <property type="entry name" value="HTH_DEOR"/>
    <property type="match status" value="1"/>
</dbReference>
<name>A0ABU8BHQ8_9BRAD</name>
<dbReference type="Pfam" id="PF08220">
    <property type="entry name" value="HTH_DeoR"/>
    <property type="match status" value="1"/>
</dbReference>
<evidence type="ECO:0000256" key="1">
    <source>
        <dbReference type="ARBA" id="ARBA00022491"/>
    </source>
</evidence>
<evidence type="ECO:0000256" key="2">
    <source>
        <dbReference type="ARBA" id="ARBA00023015"/>
    </source>
</evidence>
<comment type="caution">
    <text evidence="5">The sequence shown here is derived from an EMBL/GenBank/DDBJ whole genome shotgun (WGS) entry which is preliminary data.</text>
</comment>
<keyword evidence="1" id="KW-0678">Repressor</keyword>
<dbReference type="InterPro" id="IPR036388">
    <property type="entry name" value="WH-like_DNA-bd_sf"/>
</dbReference>
<dbReference type="SUPFAM" id="SSF100950">
    <property type="entry name" value="NagB/RpiA/CoA transferase-like"/>
    <property type="match status" value="1"/>
</dbReference>
<dbReference type="EMBL" id="JAZHRV010000001">
    <property type="protein sequence ID" value="MEH2558086.1"/>
    <property type="molecule type" value="Genomic_DNA"/>
</dbReference>
<dbReference type="PROSITE" id="PS51000">
    <property type="entry name" value="HTH_DEOR_2"/>
    <property type="match status" value="1"/>
</dbReference>
<dbReference type="InterPro" id="IPR037171">
    <property type="entry name" value="NagB/RpiA_transferase-like"/>
</dbReference>
<dbReference type="PANTHER" id="PTHR30363:SF4">
    <property type="entry name" value="GLYCEROL-3-PHOSPHATE REGULON REPRESSOR"/>
    <property type="match status" value="1"/>
</dbReference>
<evidence type="ECO:0000313" key="5">
    <source>
        <dbReference type="EMBL" id="MEH2558086.1"/>
    </source>
</evidence>
<keyword evidence="2" id="KW-0805">Transcription regulation</keyword>
<proteinExistence type="predicted"/>
<organism evidence="5 6">
    <name type="scientific">Bradyrhizobium algeriense</name>
    <dbReference type="NCBI Taxonomy" id="634784"/>
    <lineage>
        <taxon>Bacteria</taxon>
        <taxon>Pseudomonadati</taxon>
        <taxon>Pseudomonadota</taxon>
        <taxon>Alphaproteobacteria</taxon>
        <taxon>Hyphomicrobiales</taxon>
        <taxon>Nitrobacteraceae</taxon>
        <taxon>Bradyrhizobium</taxon>
    </lineage>
</organism>
<dbReference type="Gene3D" id="3.30.750.70">
    <property type="entry name" value="4-hydroxybutyrate coenzyme like domains"/>
    <property type="match status" value="1"/>
</dbReference>
<dbReference type="SUPFAM" id="SSF46785">
    <property type="entry name" value="Winged helix' DNA-binding domain"/>
    <property type="match status" value="1"/>
</dbReference>
<dbReference type="Proteomes" id="UP001364224">
    <property type="component" value="Unassembled WGS sequence"/>
</dbReference>
<dbReference type="InterPro" id="IPR001034">
    <property type="entry name" value="DeoR_HTH"/>
</dbReference>
<dbReference type="PRINTS" id="PR00037">
    <property type="entry name" value="HTHLACR"/>
</dbReference>
<reference evidence="5 6" key="1">
    <citation type="submission" date="2024-02" db="EMBL/GenBank/DDBJ databases">
        <title>Adaptive strategies in a cosmopolitan and abundant soil bacterium.</title>
        <authorList>
            <person name="Carini P."/>
        </authorList>
    </citation>
    <scope>NUCLEOTIDE SEQUENCE [LARGE SCALE GENOMIC DNA]</scope>
    <source>
        <strain evidence="5 6">AZCC 1608</strain>
    </source>
</reference>
<dbReference type="RefSeq" id="WP_334484917.1">
    <property type="nucleotide sequence ID" value="NZ_JAZHRV010000001.1"/>
</dbReference>
<evidence type="ECO:0000259" key="4">
    <source>
        <dbReference type="PROSITE" id="PS51000"/>
    </source>
</evidence>
<dbReference type="Pfam" id="PF00455">
    <property type="entry name" value="DeoRC"/>
    <property type="match status" value="1"/>
</dbReference>
<dbReference type="InterPro" id="IPR014036">
    <property type="entry name" value="DeoR-like_C"/>
</dbReference>
<dbReference type="PANTHER" id="PTHR30363">
    <property type="entry name" value="HTH-TYPE TRANSCRIPTIONAL REGULATOR SRLR-RELATED"/>
    <property type="match status" value="1"/>
</dbReference>
<keyword evidence="3" id="KW-0804">Transcription</keyword>
<evidence type="ECO:0000256" key="3">
    <source>
        <dbReference type="ARBA" id="ARBA00023163"/>
    </source>
</evidence>
<sequence length="262" mass="28294">MLTTVTKRQARILEIVREQGFASIEHLAGHFVVTQQTVRRAVNQLCDQGLLRRIHGGVGLPVQNQNLAYGSRQGLNPDAKRRIAHAVSNFIPDGASLMIGLGTTPEYVAQALSNRQDLRIITNNLNVAAAFARNPDVEITIAGGTLRPLDRDIVGDAAVRFFSGFKADFGIFGVGGIDQDGALLDFHSDEFQARQAIVANCRIALLVADVSKFGRNATVRGGHLGECHHFFTDKPLPAGFRSIAEQYADRIHTASDGAVDAA</sequence>
<dbReference type="InterPro" id="IPR036390">
    <property type="entry name" value="WH_DNA-bd_sf"/>
</dbReference>
<dbReference type="Gene3D" id="1.10.10.10">
    <property type="entry name" value="Winged helix-like DNA-binding domain superfamily/Winged helix DNA-binding domain"/>
    <property type="match status" value="1"/>
</dbReference>
<gene>
    <name evidence="5" type="ORF">V1286_005615</name>
</gene>
<feature type="domain" description="HTH deoR-type" evidence="4">
    <location>
        <begin position="5"/>
        <end position="60"/>
    </location>
</feature>
<keyword evidence="6" id="KW-1185">Reference proteome</keyword>
<dbReference type="InterPro" id="IPR050313">
    <property type="entry name" value="Carb_Metab_HTH_regulators"/>
</dbReference>